<dbReference type="AlphaFoldDB" id="A0A545SXL0"/>
<dbReference type="Proteomes" id="UP000319732">
    <property type="component" value="Unassembled WGS sequence"/>
</dbReference>
<name>A0A545SXL0_9GAMM</name>
<dbReference type="GO" id="GO:0004497">
    <property type="term" value="F:monooxygenase activity"/>
    <property type="evidence" value="ECO:0007669"/>
    <property type="project" value="UniProtKB-KW"/>
</dbReference>
<comment type="caution">
    <text evidence="1">The sequence shown here is derived from an EMBL/GenBank/DDBJ whole genome shotgun (WGS) entry which is preliminary data.</text>
</comment>
<keyword evidence="2" id="KW-1185">Reference proteome</keyword>
<dbReference type="OrthoDB" id="9804891at2"/>
<dbReference type="SUPFAM" id="SSF54909">
    <property type="entry name" value="Dimeric alpha+beta barrel"/>
    <property type="match status" value="1"/>
</dbReference>
<sequence>MTTINKAILAIIEAKPEHAADLEALLNSAVALANQEAKTITWYAFKLGDTRFGIFDTFADDEGRQAHLNGDIAKALLGKADEWLTQAPDIMMADTLAVKLA</sequence>
<dbReference type="Gene3D" id="3.30.70.100">
    <property type="match status" value="1"/>
</dbReference>
<keyword evidence="1" id="KW-0503">Monooxygenase</keyword>
<accession>A0A545SXL0</accession>
<protein>
    <submittedName>
        <fullName evidence="1">Antibiotic biosynthesis monooxygenase</fullName>
    </submittedName>
</protein>
<proteinExistence type="predicted"/>
<evidence type="ECO:0000313" key="1">
    <source>
        <dbReference type="EMBL" id="TQV69705.1"/>
    </source>
</evidence>
<evidence type="ECO:0000313" key="2">
    <source>
        <dbReference type="Proteomes" id="UP000319732"/>
    </source>
</evidence>
<gene>
    <name evidence="1" type="ORF">FKG94_23220</name>
</gene>
<keyword evidence="1" id="KW-0560">Oxidoreductase</keyword>
<reference evidence="1 2" key="1">
    <citation type="submission" date="2019-06" db="EMBL/GenBank/DDBJ databases">
        <title>Whole genome sequence for Cellvibrionaceae sp. R142.</title>
        <authorList>
            <person name="Wang G."/>
        </authorList>
    </citation>
    <scope>NUCLEOTIDE SEQUENCE [LARGE SCALE GENOMIC DNA]</scope>
    <source>
        <strain evidence="1 2">R142</strain>
    </source>
</reference>
<dbReference type="RefSeq" id="WP_142929344.1">
    <property type="nucleotide sequence ID" value="NZ_ML660105.1"/>
</dbReference>
<dbReference type="InterPro" id="IPR011008">
    <property type="entry name" value="Dimeric_a/b-barrel"/>
</dbReference>
<dbReference type="EMBL" id="VHSG01000027">
    <property type="protein sequence ID" value="TQV69705.1"/>
    <property type="molecule type" value="Genomic_DNA"/>
</dbReference>
<organism evidence="1 2">
    <name type="scientific">Exilibacterium tricleocarpae</name>
    <dbReference type="NCBI Taxonomy" id="2591008"/>
    <lineage>
        <taxon>Bacteria</taxon>
        <taxon>Pseudomonadati</taxon>
        <taxon>Pseudomonadota</taxon>
        <taxon>Gammaproteobacteria</taxon>
        <taxon>Cellvibrionales</taxon>
        <taxon>Cellvibrionaceae</taxon>
        <taxon>Exilibacterium</taxon>
    </lineage>
</organism>